<dbReference type="RefSeq" id="WP_090061598.1">
    <property type="nucleotide sequence ID" value="NZ_FORH01000006.1"/>
</dbReference>
<organism evidence="2 3">
    <name type="scientific">Celeribacter neptunius</name>
    <dbReference type="NCBI Taxonomy" id="588602"/>
    <lineage>
        <taxon>Bacteria</taxon>
        <taxon>Pseudomonadati</taxon>
        <taxon>Pseudomonadota</taxon>
        <taxon>Alphaproteobacteria</taxon>
        <taxon>Rhodobacterales</taxon>
        <taxon>Roseobacteraceae</taxon>
        <taxon>Celeribacter</taxon>
    </lineage>
</organism>
<accession>A0A1I3UM17</accession>
<name>A0A1I3UM17_9RHOB</name>
<keyword evidence="3" id="KW-1185">Reference proteome</keyword>
<sequence>MSNPHDIPQSGQRLVWVLSYDGPVEDLNAELISSTGFAEALGLWVPPASEAVEWFDLAAMTDYGFARYLEEASGFDIGDDAEKLDALEGVVVMLYSTGLNAKETRLAPEPPFALIGRYGMPLDLSPIEKIESDSAAGLLPQGKPPKSPARISGMVATLVLVFLAAFVALFVWIGG</sequence>
<feature type="transmembrane region" description="Helical" evidence="1">
    <location>
        <begin position="151"/>
        <end position="173"/>
    </location>
</feature>
<protein>
    <submittedName>
        <fullName evidence="2">Uncharacterized protein</fullName>
    </submittedName>
</protein>
<evidence type="ECO:0000256" key="1">
    <source>
        <dbReference type="SAM" id="Phobius"/>
    </source>
</evidence>
<evidence type="ECO:0000313" key="3">
    <source>
        <dbReference type="Proteomes" id="UP000199630"/>
    </source>
</evidence>
<gene>
    <name evidence="2" type="ORF">SAMN04487991_3083</name>
</gene>
<evidence type="ECO:0000313" key="2">
    <source>
        <dbReference type="EMBL" id="SFJ82956.1"/>
    </source>
</evidence>
<dbReference type="OrthoDB" id="7875742at2"/>
<dbReference type="Proteomes" id="UP000199630">
    <property type="component" value="Unassembled WGS sequence"/>
</dbReference>
<dbReference type="EMBL" id="FORH01000006">
    <property type="protein sequence ID" value="SFJ82956.1"/>
    <property type="molecule type" value="Genomic_DNA"/>
</dbReference>
<keyword evidence="1" id="KW-1133">Transmembrane helix</keyword>
<keyword evidence="1" id="KW-0812">Transmembrane</keyword>
<dbReference type="STRING" id="588602.SAMN04487991_3083"/>
<proteinExistence type="predicted"/>
<reference evidence="3" key="1">
    <citation type="submission" date="2016-10" db="EMBL/GenBank/DDBJ databases">
        <authorList>
            <person name="Varghese N."/>
            <person name="Submissions S."/>
        </authorList>
    </citation>
    <scope>NUCLEOTIDE SEQUENCE [LARGE SCALE GENOMIC DNA]</scope>
    <source>
        <strain evidence="3">DSM 26471</strain>
    </source>
</reference>
<keyword evidence="1" id="KW-0472">Membrane</keyword>
<dbReference type="AlphaFoldDB" id="A0A1I3UM17"/>